<evidence type="ECO:0000313" key="6">
    <source>
        <dbReference type="EMBL" id="MFC0591993.1"/>
    </source>
</evidence>
<dbReference type="SUPFAM" id="SSF161084">
    <property type="entry name" value="MAPEG domain-like"/>
    <property type="match status" value="1"/>
</dbReference>
<evidence type="ECO:0000256" key="5">
    <source>
        <dbReference type="SAM" id="Phobius"/>
    </source>
</evidence>
<dbReference type="RefSeq" id="WP_293222777.1">
    <property type="nucleotide sequence ID" value="NZ_JBHLTN010000007.1"/>
</dbReference>
<comment type="caution">
    <text evidence="6">The sequence shown here is derived from an EMBL/GenBank/DDBJ whole genome shotgun (WGS) entry which is preliminary data.</text>
</comment>
<evidence type="ECO:0000256" key="3">
    <source>
        <dbReference type="ARBA" id="ARBA00022989"/>
    </source>
</evidence>
<keyword evidence="2 5" id="KW-0812">Transmembrane</keyword>
<dbReference type="Gene3D" id="1.20.120.550">
    <property type="entry name" value="Membrane associated eicosanoid/glutathione metabolism-like domain"/>
    <property type="match status" value="1"/>
</dbReference>
<sequence length="129" mass="14232">MNPNMNLIHIVALLAVIQFFYFGVKVGRARVQYGIKAPAVTGHEMFERAYRVQMNTLEQLVGFLPALLIAGTYWPQAVIAPIGVVYLVGRALYRQRYMQDPARRAPGFLLTVLATGILLAAGLIGAAMR</sequence>
<dbReference type="PANTHER" id="PTHR10250:SF15">
    <property type="entry name" value="MICROSOMAL GLUTATHIONE S-TRANSFERASE-RELATED"/>
    <property type="match status" value="1"/>
</dbReference>
<dbReference type="InterPro" id="IPR050997">
    <property type="entry name" value="MAPEG"/>
</dbReference>
<dbReference type="Pfam" id="PF01124">
    <property type="entry name" value="MAPEG"/>
    <property type="match status" value="1"/>
</dbReference>
<dbReference type="Proteomes" id="UP001589834">
    <property type="component" value="Unassembled WGS sequence"/>
</dbReference>
<feature type="transmembrane region" description="Helical" evidence="5">
    <location>
        <begin position="73"/>
        <end position="93"/>
    </location>
</feature>
<feature type="transmembrane region" description="Helical" evidence="5">
    <location>
        <begin position="7"/>
        <end position="24"/>
    </location>
</feature>
<keyword evidence="4 5" id="KW-0472">Membrane</keyword>
<evidence type="ECO:0000256" key="2">
    <source>
        <dbReference type="ARBA" id="ARBA00022692"/>
    </source>
</evidence>
<organism evidence="6 7">
    <name type="scientific">Ottowia pentelensis</name>
    <dbReference type="NCBI Taxonomy" id="511108"/>
    <lineage>
        <taxon>Bacteria</taxon>
        <taxon>Pseudomonadati</taxon>
        <taxon>Pseudomonadota</taxon>
        <taxon>Betaproteobacteria</taxon>
        <taxon>Burkholderiales</taxon>
        <taxon>Comamonadaceae</taxon>
        <taxon>Ottowia</taxon>
    </lineage>
</organism>
<evidence type="ECO:0000313" key="7">
    <source>
        <dbReference type="Proteomes" id="UP001589834"/>
    </source>
</evidence>
<comment type="subcellular location">
    <subcellularLocation>
        <location evidence="1">Membrane</location>
        <topology evidence="1">Multi-pass membrane protein</topology>
    </subcellularLocation>
</comment>
<reference evidence="6 7" key="1">
    <citation type="submission" date="2024-09" db="EMBL/GenBank/DDBJ databases">
        <authorList>
            <person name="Sun Q."/>
            <person name="Mori K."/>
        </authorList>
    </citation>
    <scope>NUCLEOTIDE SEQUENCE [LARGE SCALE GENOMIC DNA]</scope>
    <source>
        <strain evidence="6 7">NCAIM B.02336</strain>
    </source>
</reference>
<proteinExistence type="predicted"/>
<dbReference type="InterPro" id="IPR023352">
    <property type="entry name" value="MAPEG-like_dom_sf"/>
</dbReference>
<keyword evidence="7" id="KW-1185">Reference proteome</keyword>
<accession>A0ABV6PQ62</accession>
<protein>
    <submittedName>
        <fullName evidence="6">MAPEG family protein</fullName>
    </submittedName>
</protein>
<dbReference type="PANTHER" id="PTHR10250">
    <property type="entry name" value="MICROSOMAL GLUTATHIONE S-TRANSFERASE"/>
    <property type="match status" value="1"/>
</dbReference>
<evidence type="ECO:0000256" key="4">
    <source>
        <dbReference type="ARBA" id="ARBA00023136"/>
    </source>
</evidence>
<evidence type="ECO:0000256" key="1">
    <source>
        <dbReference type="ARBA" id="ARBA00004141"/>
    </source>
</evidence>
<dbReference type="EMBL" id="JBHLTN010000007">
    <property type="protein sequence ID" value="MFC0591993.1"/>
    <property type="molecule type" value="Genomic_DNA"/>
</dbReference>
<dbReference type="InterPro" id="IPR001129">
    <property type="entry name" value="Membr-assoc_MAPEG"/>
</dbReference>
<feature type="transmembrane region" description="Helical" evidence="5">
    <location>
        <begin position="105"/>
        <end position="128"/>
    </location>
</feature>
<gene>
    <name evidence="6" type="ORF">ACFFGG_05425</name>
</gene>
<name>A0ABV6PQ62_9BURK</name>
<keyword evidence="3 5" id="KW-1133">Transmembrane helix</keyword>